<dbReference type="OMA" id="FWILANN"/>
<organism evidence="2">
    <name type="scientific">Medicago truncatula</name>
    <name type="common">Barrel medic</name>
    <name type="synonym">Medicago tribuloides</name>
    <dbReference type="NCBI Taxonomy" id="3880"/>
    <lineage>
        <taxon>Eukaryota</taxon>
        <taxon>Viridiplantae</taxon>
        <taxon>Streptophyta</taxon>
        <taxon>Embryophyta</taxon>
        <taxon>Tracheophyta</taxon>
        <taxon>Spermatophyta</taxon>
        <taxon>Magnoliopsida</taxon>
        <taxon>eudicotyledons</taxon>
        <taxon>Gunneridae</taxon>
        <taxon>Pentapetalae</taxon>
        <taxon>rosids</taxon>
        <taxon>fabids</taxon>
        <taxon>Fabales</taxon>
        <taxon>Fabaceae</taxon>
        <taxon>Papilionoideae</taxon>
        <taxon>50 kb inversion clade</taxon>
        <taxon>NPAAA clade</taxon>
        <taxon>Hologalegina</taxon>
        <taxon>IRL clade</taxon>
        <taxon>Trifolieae</taxon>
        <taxon>Medicago</taxon>
    </lineage>
</organism>
<dbReference type="AlphaFoldDB" id="Q1RSI3"/>
<gene>
    <name evidence="2" type="ORF">MtrDRAFT_AC161864g27v2</name>
</gene>
<dbReference type="Pfam" id="PF14868">
    <property type="entry name" value="DUF4487"/>
    <property type="match status" value="1"/>
</dbReference>
<reference evidence="2" key="1">
    <citation type="submission" date="2006-03" db="EMBL/GenBank/DDBJ databases">
        <authorList>
            <person name="Lin S."/>
            <person name="Dixon R."/>
            <person name="May G."/>
            <person name="Sumner L."/>
            <person name="Gonzales B."/>
            <person name="Cook D."/>
            <person name="Kim D."/>
            <person name="Young N."/>
            <person name="Cannon S."/>
            <person name="Roe B.A."/>
        </authorList>
    </citation>
    <scope>NUCLEOTIDE SEQUENCE</scope>
</reference>
<keyword evidence="1" id="KW-0732">Signal</keyword>
<proteinExistence type="predicted"/>
<evidence type="ECO:0000313" key="2">
    <source>
        <dbReference type="EMBL" id="ABE86678.1"/>
    </source>
</evidence>
<evidence type="ECO:0000256" key="1">
    <source>
        <dbReference type="SAM" id="SignalP"/>
    </source>
</evidence>
<dbReference type="EMBL" id="AC161864">
    <property type="protein sequence ID" value="ABE86678.1"/>
    <property type="molecule type" value="Genomic_DNA"/>
</dbReference>
<accession>Q1RSI3</accession>
<reference evidence="2" key="2">
    <citation type="submission" date="2007-04" db="EMBL/GenBank/DDBJ databases">
        <authorList>
            <consortium name="The International Medicago Genome Annotation Group"/>
        </authorList>
    </citation>
    <scope>NUCLEOTIDE SEQUENCE</scope>
</reference>
<feature type="signal peptide" evidence="1">
    <location>
        <begin position="1"/>
        <end position="25"/>
    </location>
</feature>
<feature type="chain" id="PRO_5004197053" evidence="1">
    <location>
        <begin position="26"/>
        <end position="1094"/>
    </location>
</feature>
<dbReference type="InterPro" id="IPR027902">
    <property type="entry name" value="DUF4487"/>
</dbReference>
<dbReference type="PANTHER" id="PTHR36702">
    <property type="entry name" value="HOLLIDAY JUNCTION RESOLVASE"/>
    <property type="match status" value="1"/>
</dbReference>
<name>Q1RSI3_MEDTR</name>
<sequence length="1094" mass="123677">MVLVSYFSTLLPVCIVASTLTASSTYWETFTCLDVTQCMLNRSILQVALKNIDFNLPSCLLQTLILGVKASIWSGKHLQMTLLSTEESQEDEHSSVFYQEISIDDHLSLLLLLEILRFSASTFSALLKFTDISNKELMNNVEIFTIEVLNLTKDSISEAKKIQSFGSEILKATHTVIDVVVKLCKVRSELINWEACDEKQSRFDKPIHVVHAINITKYTIEKLSQIGVLAANDGGSLVNILSISWKGVVSLLQIGGGHLTEVDIANIVVSLLVLIAEPLKCAAEVWSSSLNETISVTEAKRIFVPVKFYLINAVKICSLYPHQTYTVYREIAHCILTITSFWILANNENLLKNASAVIAELLEETTLDLVLSLLISDKLKLEQKLEVMEWLFVNEDSHSGLDCPTLAACNFTLVNKIFLSSCEDISRSRVLMLGRVVLFINFLKYSLKLDEDVKVAITQKLNWFLDVLVEEDVYSCMLVLQLPSLSGSGKTAELVWQPMFTLLLQAFKTFMIVISSSTAWSELQSFLLENFFHPHFLCWEIVMQCWCFVLQYAETQMANNIISKLCSLLKLLGSSDSVFLPHSSFRKLTRSFCLLLTCCEKSVVEEVFMSIVGDRRSHLSQILCLALFIEGFSLDLLSDEFRKTSIQTIISDYFDFIDNFNEASLTACSSSLFGIPVFILSASLQSSLQSILLTASSHNSYDQFVINLFCFFISKTPKSWKQKSASSLISLPHAYVLILDLDFIHFNLIFYIPSLNQNYHSDSNLKNSVPILCSKERLPEIDARAIKFLVSISSNYKSTVDKEIKDHSLRLFGEILVIISYLEHLYKSNDIEQAIIQIENIFITEPPVLLYKCKPHLAQFLTGLVHMEFSESDDGDAKSRAAWELFHLILTERHWAFTHLALTAFGYFAAHTTCCQLWRFLPPDAALSYDIISGTETTKERFYAELREFLNKQNALLTVAPSPEQLELLRREGLMLKQMIHNISVNAERRDGCENMEIDDKNQLNSMEVDDMNQTNKKRKLPAGISKGVELLKNGLKIIGDGLSEWQLNQFETNELHVKYSAQFSRLEDAITHFEELAGSGEVCLSPIQSNLRG</sequence>
<protein>
    <submittedName>
        <fullName evidence="2">Contains similarity to Chlamydia outer membrane protein, related</fullName>
    </submittedName>
</protein>
<dbReference type="PANTHER" id="PTHR36702:SF1">
    <property type="entry name" value="HOLLIDAY JUNCTION RESOLVASE"/>
    <property type="match status" value="1"/>
</dbReference>